<dbReference type="AlphaFoldDB" id="A0A1Y2AJY6"/>
<dbReference type="Pfam" id="PF00106">
    <property type="entry name" value="adh_short"/>
    <property type="match status" value="1"/>
</dbReference>
<dbReference type="InterPro" id="IPR020904">
    <property type="entry name" value="Sc_DH/Rdtase_CS"/>
</dbReference>
<evidence type="ECO:0000256" key="8">
    <source>
        <dbReference type="RuleBase" id="RU000363"/>
    </source>
</evidence>
<evidence type="ECO:0000256" key="7">
    <source>
        <dbReference type="ARBA" id="ARBA00023160"/>
    </source>
</evidence>
<evidence type="ECO:0000256" key="6">
    <source>
        <dbReference type="ARBA" id="ARBA00023098"/>
    </source>
</evidence>
<dbReference type="EMBL" id="MCFC01000087">
    <property type="protein sequence ID" value="ORY22826.1"/>
    <property type="molecule type" value="Genomic_DNA"/>
</dbReference>
<dbReference type="PRINTS" id="PR00081">
    <property type="entry name" value="GDHRDH"/>
</dbReference>
<dbReference type="SUPFAM" id="SSF51735">
    <property type="entry name" value="NAD(P)-binding Rossmann-fold domains"/>
    <property type="match status" value="1"/>
</dbReference>
<dbReference type="OrthoDB" id="5545019at2759"/>
<evidence type="ECO:0000256" key="5">
    <source>
        <dbReference type="ARBA" id="ARBA00023002"/>
    </source>
</evidence>
<dbReference type="CDD" id="cd05356">
    <property type="entry name" value="17beta-HSD1_like_SDR_c"/>
    <property type="match status" value="1"/>
</dbReference>
<dbReference type="Gene3D" id="3.40.50.720">
    <property type="entry name" value="NAD(P)-binding Rossmann-like Domain"/>
    <property type="match status" value="1"/>
</dbReference>
<dbReference type="InParanoid" id="A0A1Y2AJY6"/>
<keyword evidence="3" id="KW-0276">Fatty acid metabolism</keyword>
<protein>
    <submittedName>
        <fullName evidence="9">Putative 3-ketoacyl-CoA reductase</fullName>
    </submittedName>
</protein>
<reference evidence="9 10" key="1">
    <citation type="submission" date="2016-07" db="EMBL/GenBank/DDBJ databases">
        <title>Pervasive Adenine N6-methylation of Active Genes in Fungi.</title>
        <authorList>
            <consortium name="DOE Joint Genome Institute"/>
            <person name="Mondo S.J."/>
            <person name="Dannebaum R.O."/>
            <person name="Kuo R.C."/>
            <person name="Labutti K."/>
            <person name="Haridas S."/>
            <person name="Kuo A."/>
            <person name="Salamov A."/>
            <person name="Ahrendt S.R."/>
            <person name="Lipzen A."/>
            <person name="Sullivan W."/>
            <person name="Andreopoulos W.B."/>
            <person name="Clum A."/>
            <person name="Lindquist E."/>
            <person name="Daum C."/>
            <person name="Ramamoorthy G.K."/>
            <person name="Gryganskyi A."/>
            <person name="Culley D."/>
            <person name="Magnuson J.K."/>
            <person name="James T.Y."/>
            <person name="O'Malley M.A."/>
            <person name="Stajich J.E."/>
            <person name="Spatafora J.W."/>
            <person name="Visel A."/>
            <person name="Grigoriev I.V."/>
        </authorList>
    </citation>
    <scope>NUCLEOTIDE SEQUENCE [LARGE SCALE GENOMIC DNA]</scope>
    <source>
        <strain evidence="9 10">68-887.2</strain>
    </source>
</reference>
<sequence>MVADTIHLQTSSGLVHPSVNVLGYEIVVDLPIHTLILSAIGGAFVLRYAYSWLKLLAELTIIPGINVKSFQSRKTSTWALVTGCTSGLGLEFARQLAAKKYNIVLLGRRQEALDDLAKEIESKYGVQTKTVLVDMAQAESRSTAFAQVEALGKELDFGVLINNAGVSHEMPVTFAETPLAEIDNIVQTNFLGTFHLTRVVLPFMIARSKSGPKSLILNIGSMDGRVPPTLLAVYGATKGGLSVFSKALAEEVRGQRVLVNAVTPAFVISNMSKIRKSSLTVPTAKVFVHATLTSIGLARGAQGRPYEMTPFWAHAFMDYFVSLFGYASEMAGIKIVDYVHKDLRRRVLRKRARDAAKGKQE</sequence>
<proteinExistence type="inferred from homology"/>
<evidence type="ECO:0000256" key="1">
    <source>
        <dbReference type="ARBA" id="ARBA00005194"/>
    </source>
</evidence>
<accession>A0A1Y2AJY6</accession>
<dbReference type="PIRSF" id="PIRSF000126">
    <property type="entry name" value="11-beta-HSD1"/>
    <property type="match status" value="1"/>
</dbReference>
<dbReference type="GO" id="GO:0030497">
    <property type="term" value="P:fatty acid elongation"/>
    <property type="evidence" value="ECO:0007669"/>
    <property type="project" value="TreeGrafter"/>
</dbReference>
<evidence type="ECO:0000313" key="10">
    <source>
        <dbReference type="Proteomes" id="UP000193986"/>
    </source>
</evidence>
<comment type="similarity">
    <text evidence="8">Belongs to the short-chain dehydrogenases/reductases (SDR) family.</text>
</comment>
<evidence type="ECO:0000256" key="2">
    <source>
        <dbReference type="ARBA" id="ARBA00022516"/>
    </source>
</evidence>
<dbReference type="STRING" id="71784.A0A1Y2AJY6"/>
<organism evidence="9 10">
    <name type="scientific">Naematelia encephala</name>
    <dbReference type="NCBI Taxonomy" id="71784"/>
    <lineage>
        <taxon>Eukaryota</taxon>
        <taxon>Fungi</taxon>
        <taxon>Dikarya</taxon>
        <taxon>Basidiomycota</taxon>
        <taxon>Agaricomycotina</taxon>
        <taxon>Tremellomycetes</taxon>
        <taxon>Tremellales</taxon>
        <taxon>Naemateliaceae</taxon>
        <taxon>Naematelia</taxon>
    </lineage>
</organism>
<evidence type="ECO:0000256" key="4">
    <source>
        <dbReference type="ARBA" id="ARBA00022857"/>
    </source>
</evidence>
<keyword evidence="5" id="KW-0560">Oxidoreductase</keyword>
<keyword evidence="4" id="KW-0521">NADP</keyword>
<gene>
    <name evidence="9" type="ORF">BCR39DRAFT_550676</name>
</gene>
<keyword evidence="2" id="KW-0444">Lipid biosynthesis</keyword>
<dbReference type="FunCoup" id="A0A1Y2AJY6">
    <property type="interactions" value="389"/>
</dbReference>
<comment type="pathway">
    <text evidence="1">Lipid metabolism; fatty acid biosynthesis.</text>
</comment>
<dbReference type="GO" id="GO:0005783">
    <property type="term" value="C:endoplasmic reticulum"/>
    <property type="evidence" value="ECO:0007669"/>
    <property type="project" value="TreeGrafter"/>
</dbReference>
<keyword evidence="10" id="KW-1185">Reference proteome</keyword>
<evidence type="ECO:0000256" key="3">
    <source>
        <dbReference type="ARBA" id="ARBA00022832"/>
    </source>
</evidence>
<comment type="caution">
    <text evidence="9">The sequence shown here is derived from an EMBL/GenBank/DDBJ whole genome shotgun (WGS) entry which is preliminary data.</text>
</comment>
<dbReference type="PROSITE" id="PS00061">
    <property type="entry name" value="ADH_SHORT"/>
    <property type="match status" value="1"/>
</dbReference>
<dbReference type="PRINTS" id="PR00080">
    <property type="entry name" value="SDRFAMILY"/>
</dbReference>
<dbReference type="InterPro" id="IPR036291">
    <property type="entry name" value="NAD(P)-bd_dom_sf"/>
</dbReference>
<dbReference type="InterPro" id="IPR002347">
    <property type="entry name" value="SDR_fam"/>
</dbReference>
<evidence type="ECO:0000313" key="9">
    <source>
        <dbReference type="EMBL" id="ORY22826.1"/>
    </source>
</evidence>
<dbReference type="GO" id="GO:0016491">
    <property type="term" value="F:oxidoreductase activity"/>
    <property type="evidence" value="ECO:0007669"/>
    <property type="project" value="UniProtKB-KW"/>
</dbReference>
<dbReference type="PANTHER" id="PTHR43086">
    <property type="entry name" value="VERY-LONG-CHAIN 3-OXOOACYL-COA REDUCTASE"/>
    <property type="match status" value="1"/>
</dbReference>
<dbReference type="Proteomes" id="UP000193986">
    <property type="component" value="Unassembled WGS sequence"/>
</dbReference>
<keyword evidence="7" id="KW-0275">Fatty acid biosynthesis</keyword>
<dbReference type="PANTHER" id="PTHR43086:SF2">
    <property type="entry name" value="HYDROXYSTEROID DEHYDROGENASE-LIKE PROTEIN 1"/>
    <property type="match status" value="1"/>
</dbReference>
<name>A0A1Y2AJY6_9TREE</name>
<keyword evidence="6" id="KW-0443">Lipid metabolism</keyword>